<comment type="caution">
    <text evidence="1">The sequence shown here is derived from an EMBL/GenBank/DDBJ whole genome shotgun (WGS) entry which is preliminary data.</text>
</comment>
<evidence type="ECO:0000313" key="1">
    <source>
        <dbReference type="EMBL" id="MFC7279658.1"/>
    </source>
</evidence>
<gene>
    <name evidence="1" type="ORF">ACFQS1_37350</name>
</gene>
<sequence length="91" mass="10156">MRFERPRGLDFGRRLLGGRTLAGLTANAQQLLTVPLGEAPISMPGVFAAEFFRLGRIIARRAAITHFCQLARGEQLQLSHSRIISPRGMRR</sequence>
<dbReference type="RefSeq" id="WP_378977184.1">
    <property type="nucleotide sequence ID" value="NZ_JBHTBJ010000056.1"/>
</dbReference>
<protein>
    <submittedName>
        <fullName evidence="1">Uncharacterized protein</fullName>
    </submittedName>
</protein>
<proteinExistence type="predicted"/>
<organism evidence="1 2">
    <name type="scientific">Paractinoplanes rhizophilus</name>
    <dbReference type="NCBI Taxonomy" id="1416877"/>
    <lineage>
        <taxon>Bacteria</taxon>
        <taxon>Bacillati</taxon>
        <taxon>Actinomycetota</taxon>
        <taxon>Actinomycetes</taxon>
        <taxon>Micromonosporales</taxon>
        <taxon>Micromonosporaceae</taxon>
        <taxon>Paractinoplanes</taxon>
    </lineage>
</organism>
<dbReference type="Proteomes" id="UP001596548">
    <property type="component" value="Unassembled WGS sequence"/>
</dbReference>
<keyword evidence="2" id="KW-1185">Reference proteome</keyword>
<name>A0ABW2I438_9ACTN</name>
<reference evidence="2" key="1">
    <citation type="journal article" date="2019" name="Int. J. Syst. Evol. Microbiol.">
        <title>The Global Catalogue of Microorganisms (GCM) 10K type strain sequencing project: providing services to taxonomists for standard genome sequencing and annotation.</title>
        <authorList>
            <consortium name="The Broad Institute Genomics Platform"/>
            <consortium name="The Broad Institute Genome Sequencing Center for Infectious Disease"/>
            <person name="Wu L."/>
            <person name="Ma J."/>
        </authorList>
    </citation>
    <scope>NUCLEOTIDE SEQUENCE [LARGE SCALE GENOMIC DNA]</scope>
    <source>
        <strain evidence="2">XZYJT-10</strain>
    </source>
</reference>
<accession>A0ABW2I438</accession>
<dbReference type="EMBL" id="JBHTBJ010000056">
    <property type="protein sequence ID" value="MFC7279658.1"/>
    <property type="molecule type" value="Genomic_DNA"/>
</dbReference>
<evidence type="ECO:0000313" key="2">
    <source>
        <dbReference type="Proteomes" id="UP001596548"/>
    </source>
</evidence>